<proteinExistence type="predicted"/>
<name>A0A177NNC1_9GAMM</name>
<dbReference type="Proteomes" id="UP000077857">
    <property type="component" value="Unassembled WGS sequence"/>
</dbReference>
<dbReference type="Pfam" id="PF05943">
    <property type="entry name" value="VipB"/>
    <property type="match status" value="1"/>
</dbReference>
<dbReference type="InterPro" id="IPR044031">
    <property type="entry name" value="TssC1_N"/>
</dbReference>
<dbReference type="OrthoDB" id="9789942at2"/>
<dbReference type="Pfam" id="PF05591">
    <property type="entry name" value="T6SS_VipA"/>
    <property type="match status" value="1"/>
</dbReference>
<comment type="caution">
    <text evidence="2">The sequence shown here is derived from an EMBL/GenBank/DDBJ whole genome shotgun (WGS) entry which is preliminary data.</text>
</comment>
<evidence type="ECO:0000313" key="2">
    <source>
        <dbReference type="EMBL" id="OAI18699.1"/>
    </source>
</evidence>
<dbReference type="AlphaFoldDB" id="A0A177NNC1"/>
<dbReference type="PANTHER" id="PTHR35565:SF1">
    <property type="entry name" value="TYPE VI SECRETION SYSTEM CONTRACTILE SHEATH LARGE SUBUNIT"/>
    <property type="match status" value="1"/>
</dbReference>
<evidence type="ECO:0000259" key="1">
    <source>
        <dbReference type="Pfam" id="PF05943"/>
    </source>
</evidence>
<dbReference type="PANTHER" id="PTHR35565">
    <property type="entry name" value="CYTOPLASMIC PROTEIN-RELATED"/>
    <property type="match status" value="1"/>
</dbReference>
<gene>
    <name evidence="2" type="ORF">A1507_08775</name>
</gene>
<evidence type="ECO:0000313" key="3">
    <source>
        <dbReference type="Proteomes" id="UP000077857"/>
    </source>
</evidence>
<dbReference type="RefSeq" id="WP_064039857.1">
    <property type="nucleotide sequence ID" value="NZ_LUUJ01000056.1"/>
</dbReference>
<dbReference type="InterPro" id="IPR010269">
    <property type="entry name" value="T6SS_TssC-like"/>
</dbReference>
<reference evidence="2 3" key="1">
    <citation type="submission" date="2016-03" db="EMBL/GenBank/DDBJ databases">
        <authorList>
            <person name="Ploux O."/>
        </authorList>
    </citation>
    <scope>NUCLEOTIDE SEQUENCE [LARGE SCALE GENOMIC DNA]</scope>
    <source>
        <strain evidence="2 3">R-45378</strain>
    </source>
</reference>
<protein>
    <recommendedName>
        <fullName evidence="1">TssC1 N-terminal domain-containing protein</fullName>
    </recommendedName>
</protein>
<dbReference type="EMBL" id="LUUJ01000056">
    <property type="protein sequence ID" value="OAI18699.1"/>
    <property type="molecule type" value="Genomic_DNA"/>
</dbReference>
<organism evidence="2 3">
    <name type="scientific">Methylomonas koyamae</name>
    <dbReference type="NCBI Taxonomy" id="702114"/>
    <lineage>
        <taxon>Bacteria</taxon>
        <taxon>Pseudomonadati</taxon>
        <taxon>Pseudomonadota</taxon>
        <taxon>Gammaproteobacteria</taxon>
        <taxon>Methylococcales</taxon>
        <taxon>Methylococcaceae</taxon>
        <taxon>Methylomonas</taxon>
    </lineage>
</organism>
<feature type="domain" description="TssC1 N-terminal" evidence="1">
    <location>
        <begin position="184"/>
        <end position="442"/>
    </location>
</feature>
<dbReference type="InterPro" id="IPR008312">
    <property type="entry name" value="T6SS_TssB1"/>
</dbReference>
<accession>A0A177NNC1</accession>
<sequence>MAGGIDFTMGFQTRGARRKNSGGEGYRVYLLGSFSGRHEPAWQQRPIRKIDVDNFEQVMRQIAPSIELGPGSALAFEAIEDFHPDAWIGKIKLLADLQQLKRDLHNPHNAEQAAAKIRAFFPASAPAPVPAEPAGESQEDMLERLLGKRPEARPPATDSVERLIRDMVAPHVAKSVSAEHQALAAVVDATISQFIATLLHSPDFRELEALWLALRDLLNEEGADAQQWFLVDLSQQELAQAAQSEPDTLKQKLAAHLQTADAGRQVLLLGDYTFNADGEDRPTLRYCSALAAACHARFVTAAGHQLAANLLDPASATGQQWPEICAEVGGERLMLAYPGVLQRLPYGAKRDPLQGLDFEECGVPPDPAELLWSNPAFLAVRFLVKAEQTVDESTGFFGDVPAFSYPQDGESVLQAATEVVLNEKQAQQLWDRGLMPVVSFRQRRGVKLLDAATLV</sequence>